<dbReference type="Proteomes" id="UP000278398">
    <property type="component" value="Unassembled WGS sequence"/>
</dbReference>
<organism evidence="2 3">
    <name type="scientific">Aquibium carbonis</name>
    <dbReference type="NCBI Taxonomy" id="2495581"/>
    <lineage>
        <taxon>Bacteria</taxon>
        <taxon>Pseudomonadati</taxon>
        <taxon>Pseudomonadota</taxon>
        <taxon>Alphaproteobacteria</taxon>
        <taxon>Hyphomicrobiales</taxon>
        <taxon>Phyllobacteriaceae</taxon>
        <taxon>Aquibium</taxon>
    </lineage>
</organism>
<comment type="caution">
    <text evidence="2">The sequence shown here is derived from an EMBL/GenBank/DDBJ whole genome shotgun (WGS) entry which is preliminary data.</text>
</comment>
<dbReference type="GO" id="GO:0019678">
    <property type="term" value="P:propionate metabolic process, methylmalonyl pathway"/>
    <property type="evidence" value="ECO:0007669"/>
    <property type="project" value="TreeGrafter"/>
</dbReference>
<dbReference type="OrthoDB" id="9762378at2"/>
<name>A0A429YPW2_9HYPH</name>
<dbReference type="SUPFAM" id="SSF51703">
    <property type="entry name" value="Cobalamin (vitamin B12)-dependent enzymes"/>
    <property type="match status" value="1"/>
</dbReference>
<dbReference type="GO" id="GO:0005737">
    <property type="term" value="C:cytoplasm"/>
    <property type="evidence" value="ECO:0007669"/>
    <property type="project" value="TreeGrafter"/>
</dbReference>
<dbReference type="GO" id="GO:0031419">
    <property type="term" value="F:cobalamin binding"/>
    <property type="evidence" value="ECO:0007669"/>
    <property type="project" value="InterPro"/>
</dbReference>
<feature type="domain" description="Methylmalonyl-CoA mutase alpha/beta chain catalytic" evidence="1">
    <location>
        <begin position="116"/>
        <end position="451"/>
    </location>
</feature>
<evidence type="ECO:0000313" key="3">
    <source>
        <dbReference type="Proteomes" id="UP000278398"/>
    </source>
</evidence>
<reference evidence="2 3" key="1">
    <citation type="submission" date="2018-12" db="EMBL/GenBank/DDBJ databases">
        <title>Mesorhizobium carbonis sp. nov., isolated from coal mine water.</title>
        <authorList>
            <person name="Xin W."/>
            <person name="Xu Z."/>
            <person name="Xiang F."/>
            <person name="Zhang J."/>
            <person name="Xi L."/>
            <person name="Liu J."/>
        </authorList>
    </citation>
    <scope>NUCLEOTIDE SEQUENCE [LARGE SCALE GENOMIC DNA]</scope>
    <source>
        <strain evidence="2 3">B2.3</strain>
    </source>
</reference>
<dbReference type="Gene3D" id="3.20.20.240">
    <property type="entry name" value="Methylmalonyl-CoA mutase"/>
    <property type="match status" value="1"/>
</dbReference>
<dbReference type="EMBL" id="RWKW01000104">
    <property type="protein sequence ID" value="RST83444.1"/>
    <property type="molecule type" value="Genomic_DNA"/>
</dbReference>
<dbReference type="RefSeq" id="WP_126702197.1">
    <property type="nucleotide sequence ID" value="NZ_RWKW01000104.1"/>
</dbReference>
<dbReference type="AlphaFoldDB" id="A0A429YPW2"/>
<sequence>MTPDLLSQAAFPPVDEALWREMAAKALRGADFEKTLVSRTDDGIRVEPLHARSQEPQPISRVDKHAGWRIVQRVDDPDPVRARAQALDDVANGADGLSIVFEGAPNAFGYGLPATQEALAATLDDVPLHRLDLRVDTHPTSRVTAEWLVAYLAARRADPARMHLSFGIDPAAIFAGTGRMRMSIEALKASLPQSLAHFFALGVPGVLLEADGRVCHNAGATEAQELAFMLSSALSHLRMFQAARQPLVYAAPHIGFATAANQDQFVTIAKMRALRRLWSRVQEVCSVEPSLAMIHAETSWRMMTRRDPETNILRSTIAVFAAAVGGADSISVLPHTLTHGLPDDFARRVARNTQLVLAREANVGFVNDPAAGAGGIAYLTEALCEAAWEEFKTIEQEGGLLESLSAGRYQARVVASREARIARYRSGERRIVGTTIFPLAQERPVTTLAAETRAGPKEGGAFCEALAAARIDESLGEPA</sequence>
<evidence type="ECO:0000313" key="2">
    <source>
        <dbReference type="EMBL" id="RST83444.1"/>
    </source>
</evidence>
<accession>A0A429YPW2</accession>
<dbReference type="Pfam" id="PF01642">
    <property type="entry name" value="MM_CoA_mutase"/>
    <property type="match status" value="1"/>
</dbReference>
<dbReference type="GO" id="GO:0004494">
    <property type="term" value="F:methylmalonyl-CoA mutase activity"/>
    <property type="evidence" value="ECO:0007669"/>
    <property type="project" value="TreeGrafter"/>
</dbReference>
<evidence type="ECO:0000259" key="1">
    <source>
        <dbReference type="Pfam" id="PF01642"/>
    </source>
</evidence>
<proteinExistence type="predicted"/>
<protein>
    <submittedName>
        <fullName evidence="2">Methylmalonyl-CoA mutase</fullName>
    </submittedName>
</protein>
<dbReference type="PANTHER" id="PTHR48101:SF4">
    <property type="entry name" value="METHYLMALONYL-COA MUTASE, MITOCHONDRIAL"/>
    <property type="match status" value="1"/>
</dbReference>
<keyword evidence="3" id="KW-1185">Reference proteome</keyword>
<dbReference type="InterPro" id="IPR006099">
    <property type="entry name" value="MeMalonylCoA_mutase_a/b_cat"/>
</dbReference>
<gene>
    <name evidence="2" type="ORF">EJC49_22615</name>
</gene>
<dbReference type="PANTHER" id="PTHR48101">
    <property type="entry name" value="METHYLMALONYL-COA MUTASE, MITOCHONDRIAL-RELATED"/>
    <property type="match status" value="1"/>
</dbReference>
<dbReference type="InterPro" id="IPR016176">
    <property type="entry name" value="Cbl-dep_enz_cat"/>
</dbReference>